<evidence type="ECO:0000256" key="5">
    <source>
        <dbReference type="ARBA" id="ARBA00022803"/>
    </source>
</evidence>
<feature type="compositionally biased region" description="Low complexity" evidence="10">
    <location>
        <begin position="159"/>
        <end position="170"/>
    </location>
</feature>
<evidence type="ECO:0000256" key="1">
    <source>
        <dbReference type="ARBA" id="ARBA00004300"/>
    </source>
</evidence>
<feature type="compositionally biased region" description="Low complexity" evidence="10">
    <location>
        <begin position="127"/>
        <end position="144"/>
    </location>
</feature>
<comment type="subcellular location">
    <subcellularLocation>
        <location evidence="1">Cytoplasm</location>
        <location evidence="1">Cytoskeleton</location>
        <location evidence="1">Microtubule organizing center</location>
        <location evidence="1">Centrosome</location>
    </subcellularLocation>
</comment>
<evidence type="ECO:0000313" key="11">
    <source>
        <dbReference type="EMBL" id="OQR95854.1"/>
    </source>
</evidence>
<evidence type="ECO:0000256" key="2">
    <source>
        <dbReference type="ARBA" id="ARBA00011832"/>
    </source>
</evidence>
<evidence type="ECO:0000256" key="6">
    <source>
        <dbReference type="ARBA" id="ARBA00023054"/>
    </source>
</evidence>
<feature type="compositionally biased region" description="Basic and acidic residues" evidence="10">
    <location>
        <begin position="47"/>
        <end position="60"/>
    </location>
</feature>
<keyword evidence="7" id="KW-0206">Cytoskeleton</keyword>
<dbReference type="EMBL" id="JNBS01002019">
    <property type="protein sequence ID" value="OQR95854.1"/>
    <property type="molecule type" value="Genomic_DNA"/>
</dbReference>
<feature type="region of interest" description="Disordered" evidence="10">
    <location>
        <begin position="159"/>
        <end position="210"/>
    </location>
</feature>
<dbReference type="AlphaFoldDB" id="A0A1V9ZCY3"/>
<keyword evidence="5" id="KW-0802">TPR repeat</keyword>
<accession>A0A1V9ZCY3</accession>
<feature type="coiled-coil region" evidence="9">
    <location>
        <begin position="292"/>
        <end position="351"/>
    </location>
</feature>
<organism evidence="11 12">
    <name type="scientific">Thraustotheca clavata</name>
    <dbReference type="NCBI Taxonomy" id="74557"/>
    <lineage>
        <taxon>Eukaryota</taxon>
        <taxon>Sar</taxon>
        <taxon>Stramenopiles</taxon>
        <taxon>Oomycota</taxon>
        <taxon>Saprolegniomycetes</taxon>
        <taxon>Saprolegniales</taxon>
        <taxon>Achlyaceae</taxon>
        <taxon>Thraustotheca</taxon>
    </lineage>
</organism>
<comment type="function">
    <text evidence="8">Plays a role in the organization of both preexisting and nascent microtubules in interphase cells. During mitosis, required for the organization and orientation of the mitotic spindle.</text>
</comment>
<feature type="compositionally biased region" description="Polar residues" evidence="10">
    <location>
        <begin position="106"/>
        <end position="115"/>
    </location>
</feature>
<feature type="region of interest" description="Disordered" evidence="10">
    <location>
        <begin position="125"/>
        <end position="144"/>
    </location>
</feature>
<keyword evidence="6 9" id="KW-0175">Coiled coil</keyword>
<dbReference type="GO" id="GO:0070507">
    <property type="term" value="P:regulation of microtubule cytoskeleton organization"/>
    <property type="evidence" value="ECO:0007669"/>
    <property type="project" value="InterPro"/>
</dbReference>
<feature type="region of interest" description="Disordered" evidence="10">
    <location>
        <begin position="84"/>
        <end position="118"/>
    </location>
</feature>
<evidence type="ECO:0000256" key="7">
    <source>
        <dbReference type="ARBA" id="ARBA00023212"/>
    </source>
</evidence>
<evidence type="ECO:0000256" key="9">
    <source>
        <dbReference type="SAM" id="Coils"/>
    </source>
</evidence>
<dbReference type="GO" id="GO:0005813">
    <property type="term" value="C:centrosome"/>
    <property type="evidence" value="ECO:0007669"/>
    <property type="project" value="UniProtKB-SubCell"/>
</dbReference>
<dbReference type="PANTHER" id="PTHR14594">
    <property type="entry name" value="CENTROSOMAL PROTEIN OF 70 KDA"/>
    <property type="match status" value="1"/>
</dbReference>
<reference evidence="11 12" key="1">
    <citation type="journal article" date="2014" name="Genome Biol. Evol.">
        <title>The secreted proteins of Achlya hypogyna and Thraustotheca clavata identify the ancestral oomycete secretome and reveal gene acquisitions by horizontal gene transfer.</title>
        <authorList>
            <person name="Misner I."/>
            <person name="Blouin N."/>
            <person name="Leonard G."/>
            <person name="Richards T.A."/>
            <person name="Lane C.E."/>
        </authorList>
    </citation>
    <scope>NUCLEOTIDE SEQUENCE [LARGE SCALE GENOMIC DNA]</scope>
    <source>
        <strain evidence="11 12">ATCC 34112</strain>
    </source>
</reference>
<evidence type="ECO:0000313" key="12">
    <source>
        <dbReference type="Proteomes" id="UP000243217"/>
    </source>
</evidence>
<sequence>MSLSSRGGSEESVSLLRAAPRDTPLSLDDFEPDFSSDSIQFTTPPTTREKEEVKEEEDHFGSLALASQDSVLGSISGRFQSAEALRNSNGPPLMPRRYPQSAEPRLQTSIANSTVREAPVRRILDLESTNSSRPSIESTSSRLSALQLRNTDDLRAISLSSLPQPSGSGSERMQRQELSEPSSPTSEGKPDPFIRSEPSSAVPSPAISTFSRPATPLTTLDAQEEWAVLTTLLSQHGMPRVNFVRVAEVSCSFVPEKESLCSIVHELVSQLERRGHVIQDLVLDASRSSKLHTKAESTNNNHEKKIAELTTALAAANQEIKLAQKEREEVKMKLQQESKAWKVQRSKLEQQLKVSEHRVKAKEFLIDRMQQKIQ</sequence>
<keyword evidence="12" id="KW-1185">Reference proteome</keyword>
<protein>
    <recommendedName>
        <fullName evidence="3">Centrosomal protein of 70 kDa</fullName>
    </recommendedName>
</protein>
<proteinExistence type="predicted"/>
<name>A0A1V9ZCY3_9STRA</name>
<comment type="subunit">
    <text evidence="2">Directly interacts with tubulin-gamma; this interaction determines centrosomal localization.</text>
</comment>
<dbReference type="InterPro" id="IPR037692">
    <property type="entry name" value="CEP70"/>
</dbReference>
<evidence type="ECO:0000256" key="4">
    <source>
        <dbReference type="ARBA" id="ARBA00022490"/>
    </source>
</evidence>
<dbReference type="OrthoDB" id="2020926at2759"/>
<dbReference type="GO" id="GO:0060271">
    <property type="term" value="P:cilium assembly"/>
    <property type="evidence" value="ECO:0007669"/>
    <property type="project" value="InterPro"/>
</dbReference>
<dbReference type="PANTHER" id="PTHR14594:SF1">
    <property type="entry name" value="CENTROSOMAL PROTEIN OF 70 KDA"/>
    <property type="match status" value="1"/>
</dbReference>
<comment type="caution">
    <text evidence="11">The sequence shown here is derived from an EMBL/GenBank/DDBJ whole genome shotgun (WGS) entry which is preliminary data.</text>
</comment>
<feature type="non-terminal residue" evidence="11">
    <location>
        <position position="374"/>
    </location>
</feature>
<evidence type="ECO:0000256" key="10">
    <source>
        <dbReference type="SAM" id="MobiDB-lite"/>
    </source>
</evidence>
<evidence type="ECO:0000256" key="3">
    <source>
        <dbReference type="ARBA" id="ARBA00018408"/>
    </source>
</evidence>
<dbReference type="GO" id="GO:0043015">
    <property type="term" value="F:gamma-tubulin binding"/>
    <property type="evidence" value="ECO:0007669"/>
    <property type="project" value="InterPro"/>
</dbReference>
<evidence type="ECO:0000256" key="8">
    <source>
        <dbReference type="ARBA" id="ARBA00025273"/>
    </source>
</evidence>
<keyword evidence="4" id="KW-0963">Cytoplasm</keyword>
<feature type="region of interest" description="Disordered" evidence="10">
    <location>
        <begin position="1"/>
        <end position="60"/>
    </location>
</feature>
<gene>
    <name evidence="11" type="ORF">THRCLA_07517</name>
</gene>
<dbReference type="Proteomes" id="UP000243217">
    <property type="component" value="Unassembled WGS sequence"/>
</dbReference>
<feature type="compositionally biased region" description="Polar residues" evidence="10">
    <location>
        <begin position="197"/>
        <end position="210"/>
    </location>
</feature>